<feature type="compositionally biased region" description="Pro residues" evidence="1">
    <location>
        <begin position="1235"/>
        <end position="1250"/>
    </location>
</feature>
<comment type="caution">
    <text evidence="3">The sequence shown here is derived from an EMBL/GenBank/DDBJ whole genome shotgun (WGS) entry which is preliminary data.</text>
</comment>
<feature type="compositionally biased region" description="Pro residues" evidence="1">
    <location>
        <begin position="856"/>
        <end position="865"/>
    </location>
</feature>
<feature type="region of interest" description="Disordered" evidence="1">
    <location>
        <begin position="831"/>
        <end position="868"/>
    </location>
</feature>
<feature type="compositionally biased region" description="Pro residues" evidence="1">
    <location>
        <begin position="1645"/>
        <end position="1654"/>
    </location>
</feature>
<feature type="transmembrane region" description="Helical" evidence="2">
    <location>
        <begin position="2188"/>
        <end position="2213"/>
    </location>
</feature>
<feature type="compositionally biased region" description="Pro residues" evidence="1">
    <location>
        <begin position="719"/>
        <end position="734"/>
    </location>
</feature>
<dbReference type="EMBL" id="JAMSHJ010000005">
    <property type="protein sequence ID" value="KAI5403352.1"/>
    <property type="molecule type" value="Genomic_DNA"/>
</dbReference>
<feature type="compositionally biased region" description="Pro residues" evidence="1">
    <location>
        <begin position="155"/>
        <end position="170"/>
    </location>
</feature>
<feature type="region of interest" description="Disordered" evidence="1">
    <location>
        <begin position="1620"/>
        <end position="1657"/>
    </location>
</feature>
<feature type="region of interest" description="Disordered" evidence="1">
    <location>
        <begin position="1032"/>
        <end position="1069"/>
    </location>
</feature>
<dbReference type="InterPro" id="IPR051412">
    <property type="entry name" value="Formin_Homology_Diaphanous_sf"/>
</dbReference>
<name>A0A9D4WKQ4_PEA</name>
<feature type="compositionally biased region" description="Pro residues" evidence="1">
    <location>
        <begin position="517"/>
        <end position="532"/>
    </location>
</feature>
<dbReference type="Gramene" id="Psat05G0078700-T1">
    <property type="protein sequence ID" value="KAI5403352.1"/>
    <property type="gene ID" value="KIW84_050787"/>
</dbReference>
<feature type="region of interest" description="Disordered" evidence="1">
    <location>
        <begin position="717"/>
        <end position="755"/>
    </location>
</feature>
<dbReference type="Proteomes" id="UP001058974">
    <property type="component" value="Chromosome 5"/>
</dbReference>
<keyword evidence="2" id="KW-0812">Transmembrane</keyword>
<feature type="compositionally biased region" description="Pro residues" evidence="1">
    <location>
        <begin position="1258"/>
        <end position="1267"/>
    </location>
</feature>
<feature type="region of interest" description="Disordered" evidence="1">
    <location>
        <begin position="153"/>
        <end position="186"/>
    </location>
</feature>
<keyword evidence="2" id="KW-0472">Membrane</keyword>
<reference evidence="3 4" key="1">
    <citation type="journal article" date="2022" name="Nat. Genet.">
        <title>Improved pea reference genome and pan-genome highlight genomic features and evolutionary characteristics.</title>
        <authorList>
            <person name="Yang T."/>
            <person name="Liu R."/>
            <person name="Luo Y."/>
            <person name="Hu S."/>
            <person name="Wang D."/>
            <person name="Wang C."/>
            <person name="Pandey M.K."/>
            <person name="Ge S."/>
            <person name="Xu Q."/>
            <person name="Li N."/>
            <person name="Li G."/>
            <person name="Huang Y."/>
            <person name="Saxena R.K."/>
            <person name="Ji Y."/>
            <person name="Li M."/>
            <person name="Yan X."/>
            <person name="He Y."/>
            <person name="Liu Y."/>
            <person name="Wang X."/>
            <person name="Xiang C."/>
            <person name="Varshney R.K."/>
            <person name="Ding H."/>
            <person name="Gao S."/>
            <person name="Zong X."/>
        </authorList>
    </citation>
    <scope>NUCLEOTIDE SEQUENCE [LARGE SCALE GENOMIC DNA]</scope>
    <source>
        <strain evidence="3 4">cv. Zhongwan 6</strain>
    </source>
</reference>
<feature type="compositionally biased region" description="Pro residues" evidence="1">
    <location>
        <begin position="742"/>
        <end position="751"/>
    </location>
</feature>
<sequence length="2238" mass="238374">MAQRQQRAAPFVFTPQLELDLKRGVYRHNSHSKKWTRIIADEDFRFPPDTKTEVLRQKWRRMRKDDPKLSILLSGPSRLADEMLGLGGTPDGVPLAALEGVSLVAPDGVPLAALEGVSLVAPDGVPLAAPVSVSLAAPDGVTPPPNGFPLVAPVGVPPPPDDIRPPPPDGSPLTAPDGVPPPPPNDLPLVASDDLHLRTLMAQRQQRAAPFVFTPQLELDLKRGVYRHNSHSKKWTRIIADEDFRFPPDTKTEVLRQKWRRMRKDDPKLSILLSGPSRLADEMLGLGGTPGGVPLAALEGVSLVAPDGVPLAALEGFSLVAPDGVPLAAPVSVSLAAPDGVTPPPNGFPLVAPVGVPPPPDDIRRPPPPPNDLPLVASDDLHLRTLMAQRQQRAAPFVFTPQLELDLKRGVYRHNSHSKKWTRIIADEDFRFPPDTKTEVLRQKWRRMRKDDPKLSILLSGPSRLADEMLGLGGTPGGVSLVAPDGVPLAAPVSVSLAAPDGVTPPPNGFPLVAPVGVPPPPDDIRPPPPDGSPLTAPDGVPPPPPPPNDLPLVASDDLHLRTLMAQRQQRAAPFVFTPQLELDLKRGVYRHNSHSKKWTRIIADEDFRFPPDTKTEVLRQKWRRMRKDDPKLSILLSGPSRLADEMLGLGGTPDGVPLAALEGVSLVAPDGVPLAALEGVSLVAPDGVPLAAPVSVSLAAPDGVTPPPNGFPLVAPVGVPPPPDDIRPPPPDGSPLTAPDGVPPPPPPNDLPLVASDDLHLRVGRHSRGVPLAALEGVSLVAPDGVPLAALEGVSLVAPDGVPLAAPVSVSLAAPDGVTPPPNGFPLVAPVGVPPPPDDIRRPPPDGSPLTAPDGVPPPPPPNDLPLVASDDLHLRTLMAQRQQRAAPFVFTPQLELDLKRGVYRHNSHSKKWTRIIADEDFRFPPDTKTEVLRQKWRRMRKDDPKLSILLSGPSRLADEMLGLGGTPGGVPLAALEGVSLVAPDGVPLAALEGVSLVAPDGVPLAAPVSVSLAAPDGVTPPPNGFPLVAPVGVPPPPDDIRRPPPDGSPLTAPDGVPPPPPPNDLPLVASDDLHLRTLMAQRQQRAAPFVFTPQLELDLKRGVYRHNSHSKKWTRIIADEDFRFPPDTKTEVLRQKWRRMRKDDPKLSILLSGPSRLADEMLGLGGTPDGVPLAALEGVSLVAPDGVPLAALEGVSLVAPDGVPLAAPVSVSLAAPDGVTPPPNGFPLVAPVGVPPPPDDIRPPPPDGSPLTAPDGVPPPPPPNDLPLVAFDDLHLRTLMAQHQQRAAPFVFTPQLELDLKRGVYRTDSHSKKWTRIIADEDFRFPPDTKTEVLRQKWRRMRKDDPKLSILLSGPSRLADEMLGLGGTPGGVPLAALEGVSLVAPDGVPLAALEGFSLVAPDGVPLAAPVSVSLAAPDGVTPPPNGFPLVAPVGVPPPPDDIRRPPPPPNDLPLVASDDLHLRTLMAQRQQRAAPFVFTPQLELDLKRGVYRHNSHSKKWTRIIADEDFRFPPDTKTEVLRQKWRRMRKDDPKLSILLSGPSRLADEMLGLGGTPGGVPLAALEGVSLVAPDGVPLAALEGVSLVAPDGVPLAAPVSVSLAAPDGVTPPPNGFPLVAPVGVPPPPDDIRRPPPDGSPLTAPDGVPPPPPPNDLPLVASDDLHLRTLMAQRQQRAAPFVFTPQLELDLKRGVYRHNSHSKKWTRIIADEDFRFPPDTKTEVLRQKWRQMRKDDPKLSILFSGPSRLADEMLGLGGTPDGVPLAALEGVSLVAPDGVPLAALEGVSLVAPDGVPLAAPVSVSLAAPDGVTPPPNGFPLVAPVGVPPPPDDIRPPLPDGSPLRLPTGTLMAQRQQRAAPFVFTPQLELDLKRGVYRHNSHSKKWTRIIADEDFRFPPDTKTEVLRQKWRRMRKDDPKLSILLSGPSRLADEMLGLGGTPGGVPLAALEGVSLVAPDGVPLAALEGVSLVAPDGVPLAAPVSVSLAAPDGVTPPPNGFPLVAPVGVPPPPDDIRPPPPPNDLPLVASYDLHLITLMAQSQQRAAPFVFTPQLKLDLKRGVYRHNSHSKKWTRIIADEDFRFPPDTKTEVLRQKWRRMRKDDPKLSILLSGPSRLADEMLGLGGTPGGVPLAALEGVSLVAPDGVPLAAPVSVSLAAPDALLLLPTAFLLWLPSVFLLLPTTFVLLLPTAVLLYLPTGFLLFLLPIIFLLWLPMIFISDMSIPFPFCYFSAVNFFVVIFIF</sequence>
<feature type="compositionally biased region" description="Pro residues" evidence="1">
    <location>
        <begin position="1057"/>
        <end position="1066"/>
    </location>
</feature>
<dbReference type="PANTHER" id="PTHR45691:SF6">
    <property type="entry name" value="PROTEIN DIAPHANOUS"/>
    <property type="match status" value="1"/>
</dbReference>
<evidence type="ECO:0000313" key="4">
    <source>
        <dbReference type="Proteomes" id="UP001058974"/>
    </source>
</evidence>
<keyword evidence="4" id="KW-1185">Reference proteome</keyword>
<gene>
    <name evidence="3" type="ORF">KIW84_050787</name>
</gene>
<feature type="transmembrane region" description="Helical" evidence="2">
    <location>
        <begin position="2219"/>
        <end position="2237"/>
    </location>
</feature>
<protein>
    <submittedName>
        <fullName evidence="3">Uncharacterized protein</fullName>
    </submittedName>
</protein>
<organism evidence="3 4">
    <name type="scientific">Pisum sativum</name>
    <name type="common">Garden pea</name>
    <name type="synonym">Lathyrus oleraceus</name>
    <dbReference type="NCBI Taxonomy" id="3888"/>
    <lineage>
        <taxon>Eukaryota</taxon>
        <taxon>Viridiplantae</taxon>
        <taxon>Streptophyta</taxon>
        <taxon>Embryophyta</taxon>
        <taxon>Tracheophyta</taxon>
        <taxon>Spermatophyta</taxon>
        <taxon>Magnoliopsida</taxon>
        <taxon>eudicotyledons</taxon>
        <taxon>Gunneridae</taxon>
        <taxon>Pentapetalae</taxon>
        <taxon>rosids</taxon>
        <taxon>fabids</taxon>
        <taxon>Fabales</taxon>
        <taxon>Fabaceae</taxon>
        <taxon>Papilionoideae</taxon>
        <taxon>50 kb inversion clade</taxon>
        <taxon>NPAAA clade</taxon>
        <taxon>Hologalegina</taxon>
        <taxon>IRL clade</taxon>
        <taxon>Fabeae</taxon>
        <taxon>Lathyrus</taxon>
    </lineage>
</organism>
<dbReference type="PANTHER" id="PTHR45691">
    <property type="entry name" value="PROTEIN DIAPHANOUS"/>
    <property type="match status" value="1"/>
</dbReference>
<dbReference type="GO" id="GO:0005884">
    <property type="term" value="C:actin filament"/>
    <property type="evidence" value="ECO:0007669"/>
    <property type="project" value="TreeGrafter"/>
</dbReference>
<feature type="region of interest" description="Disordered" evidence="1">
    <location>
        <begin position="514"/>
        <end position="552"/>
    </location>
</feature>
<accession>A0A9D4WKQ4</accession>
<evidence type="ECO:0000313" key="3">
    <source>
        <dbReference type="EMBL" id="KAI5403352.1"/>
    </source>
</evidence>
<feature type="compositionally biased region" description="Pro residues" evidence="1">
    <location>
        <begin position="540"/>
        <end position="550"/>
    </location>
</feature>
<dbReference type="GO" id="GO:0030041">
    <property type="term" value="P:actin filament polymerization"/>
    <property type="evidence" value="ECO:0007669"/>
    <property type="project" value="TreeGrafter"/>
</dbReference>
<keyword evidence="2" id="KW-1133">Transmembrane helix</keyword>
<evidence type="ECO:0000256" key="2">
    <source>
        <dbReference type="SAM" id="Phobius"/>
    </source>
</evidence>
<evidence type="ECO:0000256" key="1">
    <source>
        <dbReference type="SAM" id="MobiDB-lite"/>
    </source>
</evidence>
<feature type="region of interest" description="Disordered" evidence="1">
    <location>
        <begin position="1233"/>
        <end position="1267"/>
    </location>
</feature>
<proteinExistence type="predicted"/>